<dbReference type="AlphaFoldDB" id="A0AA47N2S2"/>
<keyword evidence="2" id="KW-1185">Reference proteome</keyword>
<dbReference type="EMBL" id="JAOPHQ010001460">
    <property type="protein sequence ID" value="KAK0150581.1"/>
    <property type="molecule type" value="Genomic_DNA"/>
</dbReference>
<dbReference type="InterPro" id="IPR052035">
    <property type="entry name" value="ZnF_BED_domain_contain"/>
</dbReference>
<evidence type="ECO:0000313" key="1">
    <source>
        <dbReference type="EMBL" id="KAK0150581.1"/>
    </source>
</evidence>
<name>A0AA47N2S2_MERPO</name>
<reference evidence="1" key="1">
    <citation type="journal article" date="2023" name="Front. Mar. Sci.">
        <title>A new Merluccius polli reference genome to investigate the effects of global change in West African waters.</title>
        <authorList>
            <person name="Mateo J.L."/>
            <person name="Blanco-Fernandez C."/>
            <person name="Garcia-Vazquez E."/>
            <person name="Machado-Schiaffino G."/>
        </authorList>
    </citation>
    <scope>NUCLEOTIDE SEQUENCE</scope>
    <source>
        <strain evidence="1">C29</strain>
        <tissue evidence="1">Fin</tissue>
    </source>
</reference>
<proteinExistence type="predicted"/>
<dbReference type="PANTHER" id="PTHR46481">
    <property type="entry name" value="ZINC FINGER BED DOMAIN-CONTAINING PROTEIN 4"/>
    <property type="match status" value="1"/>
</dbReference>
<evidence type="ECO:0000313" key="2">
    <source>
        <dbReference type="Proteomes" id="UP001174136"/>
    </source>
</evidence>
<sequence length="165" mass="18226">MIVAGREAEMTPHLGCFALTLNLASQKAFQVNTAAKLLGRVRWVVGFLHRNRRGAEILREKRHQLALPSHKLIIDVFTKWNSSHDMRERFLEEQPEVFATLVSRELRKGEGAESLELSWPLLKGSGIDQLNLSAALGPATTTTITPASISFSVSSFSASPEAVFI</sequence>
<organism evidence="1 2">
    <name type="scientific">Merluccius polli</name>
    <name type="common">Benguela hake</name>
    <name type="synonym">Merluccius cadenati</name>
    <dbReference type="NCBI Taxonomy" id="89951"/>
    <lineage>
        <taxon>Eukaryota</taxon>
        <taxon>Metazoa</taxon>
        <taxon>Chordata</taxon>
        <taxon>Craniata</taxon>
        <taxon>Vertebrata</taxon>
        <taxon>Euteleostomi</taxon>
        <taxon>Actinopterygii</taxon>
        <taxon>Neopterygii</taxon>
        <taxon>Teleostei</taxon>
        <taxon>Neoteleostei</taxon>
        <taxon>Acanthomorphata</taxon>
        <taxon>Zeiogadaria</taxon>
        <taxon>Gadariae</taxon>
        <taxon>Gadiformes</taxon>
        <taxon>Gadoidei</taxon>
        <taxon>Merlucciidae</taxon>
        <taxon>Merluccius</taxon>
    </lineage>
</organism>
<protein>
    <submittedName>
        <fullName evidence="1">Zinc finger BED domain-containing protein 4</fullName>
    </submittedName>
</protein>
<comment type="caution">
    <text evidence="1">The sequence shown here is derived from an EMBL/GenBank/DDBJ whole genome shotgun (WGS) entry which is preliminary data.</text>
</comment>
<accession>A0AA47N2S2</accession>
<dbReference type="Proteomes" id="UP001174136">
    <property type="component" value="Unassembled WGS sequence"/>
</dbReference>
<dbReference type="PANTHER" id="PTHR46481:SF4">
    <property type="entry name" value="ZINC FINGER BED DOMAIN-CONTAINING PROTEIN 4"/>
    <property type="match status" value="1"/>
</dbReference>
<gene>
    <name evidence="1" type="primary">ZBED4_0</name>
    <name evidence="1" type="ORF">N1851_008320</name>
</gene>